<feature type="transmembrane region" description="Helical" evidence="4">
    <location>
        <begin position="181"/>
        <end position="206"/>
    </location>
</feature>
<accession>A0ABQ9NVD0</accession>
<keyword evidence="2" id="KW-0539">Nucleus</keyword>
<evidence type="ECO:0000256" key="1">
    <source>
        <dbReference type="ARBA" id="ARBA00004123"/>
    </source>
</evidence>
<keyword evidence="4" id="KW-0812">Transmembrane</keyword>
<feature type="transmembrane region" description="Helical" evidence="4">
    <location>
        <begin position="150"/>
        <end position="169"/>
    </location>
</feature>
<dbReference type="InterPro" id="IPR000637">
    <property type="entry name" value="HMGI/Y_DNA-bd_CS"/>
</dbReference>
<evidence type="ECO:0000256" key="4">
    <source>
        <dbReference type="SAM" id="Phobius"/>
    </source>
</evidence>
<evidence type="ECO:0000313" key="5">
    <source>
        <dbReference type="EMBL" id="KAJ9664117.1"/>
    </source>
</evidence>
<keyword evidence="4" id="KW-1133">Transmembrane helix</keyword>
<evidence type="ECO:0008006" key="7">
    <source>
        <dbReference type="Google" id="ProtNLM"/>
    </source>
</evidence>
<dbReference type="PROSITE" id="PS00354">
    <property type="entry name" value="HMGI_Y"/>
    <property type="match status" value="1"/>
</dbReference>
<dbReference type="Proteomes" id="UP001172684">
    <property type="component" value="Unassembled WGS sequence"/>
</dbReference>
<organism evidence="5 6">
    <name type="scientific">Coniosporium apollinis</name>
    <dbReference type="NCBI Taxonomy" id="61459"/>
    <lineage>
        <taxon>Eukaryota</taxon>
        <taxon>Fungi</taxon>
        <taxon>Dikarya</taxon>
        <taxon>Ascomycota</taxon>
        <taxon>Pezizomycotina</taxon>
        <taxon>Dothideomycetes</taxon>
        <taxon>Dothideomycetes incertae sedis</taxon>
        <taxon>Coniosporium</taxon>
    </lineage>
</organism>
<proteinExistence type="predicted"/>
<reference evidence="5" key="1">
    <citation type="submission" date="2022-10" db="EMBL/GenBank/DDBJ databases">
        <title>Culturing micro-colonial fungi from biological soil crusts in the Mojave desert and describing Neophaeococcomyces mojavensis, and introducing the new genera and species Taxawa tesnikishii.</title>
        <authorList>
            <person name="Kurbessoian T."/>
            <person name="Stajich J.E."/>
        </authorList>
    </citation>
    <scope>NUCLEOTIDE SEQUENCE</scope>
    <source>
        <strain evidence="5">TK_1</strain>
    </source>
</reference>
<feature type="transmembrane region" description="Helical" evidence="4">
    <location>
        <begin position="256"/>
        <end position="272"/>
    </location>
</feature>
<feature type="transmembrane region" description="Helical" evidence="4">
    <location>
        <begin position="61"/>
        <end position="80"/>
    </location>
</feature>
<comment type="caution">
    <text evidence="5">The sequence shown here is derived from an EMBL/GenBank/DDBJ whole genome shotgun (WGS) entry which is preliminary data.</text>
</comment>
<gene>
    <name evidence="5" type="ORF">H2201_005357</name>
</gene>
<feature type="compositionally biased region" description="Basic and acidic residues" evidence="3">
    <location>
        <begin position="404"/>
        <end position="413"/>
    </location>
</feature>
<evidence type="ECO:0000256" key="3">
    <source>
        <dbReference type="SAM" id="MobiDB-lite"/>
    </source>
</evidence>
<keyword evidence="6" id="KW-1185">Reference proteome</keyword>
<dbReference type="EMBL" id="JAPDRL010000039">
    <property type="protein sequence ID" value="KAJ9664117.1"/>
    <property type="molecule type" value="Genomic_DNA"/>
</dbReference>
<evidence type="ECO:0000313" key="6">
    <source>
        <dbReference type="Proteomes" id="UP001172684"/>
    </source>
</evidence>
<name>A0ABQ9NVD0_9PEZI</name>
<sequence length="545" mass="59468">MAPFEPDTARSNLIPIVAYFAQTVSVGLLLFVIVRFIDQASAALPPSQDTRHRQSKRTRDIRIFTVLTALSFLLAAYFVISRRVFSYLDWASHHNEDAPNTLWSGWYGGARDTEGGGLTSYTDLKLGRWWQDTKYSTNDDQLVLGNSKGLWWAQQLVPSMIAWSIFVGVEGRRRGMPKHVLCAFVALAQTISLSAAQSLFWITLLLTPIHLKSSKRDPQWTPKPMAYLLPIVMSFACNALMPFAVDYLIFTQPLRVAYFGMLILMTLIPRIAPNVLGSTHSTVHSAHRSSAIIFKSLSVTSFLLHARQTATALLDNSPPPTYRKYSYIWNSHPETQHSTLYLARVAFTRVLGALSDNPAISAVAWDVLLSALSLCLWAVVRGIDVGDMLSAIVPFKSAHKDEKHVSFEGEKPKPNGPVDTVASPTSSKRGRGRPKKDTATPATSTAASTTSARELRRSIRHHRTAPSSSAVSALHGVEDSEEDDSGPYVPPADVAAEVEGLEHEDEGAETVVEEAEAAALGWGLFALGGLGVLSAGVCGGEVCGR</sequence>
<keyword evidence="4" id="KW-0472">Membrane</keyword>
<evidence type="ECO:0000256" key="2">
    <source>
        <dbReference type="ARBA" id="ARBA00023242"/>
    </source>
</evidence>
<protein>
    <recommendedName>
        <fullName evidence="7">Alpha-1,3-glucosyltransferase</fullName>
    </recommendedName>
</protein>
<feature type="transmembrane region" description="Helical" evidence="4">
    <location>
        <begin position="226"/>
        <end position="249"/>
    </location>
</feature>
<comment type="subcellular location">
    <subcellularLocation>
        <location evidence="1">Nucleus</location>
    </subcellularLocation>
</comment>
<feature type="region of interest" description="Disordered" evidence="3">
    <location>
        <begin position="404"/>
        <end position="489"/>
    </location>
</feature>
<feature type="compositionally biased region" description="Low complexity" evidence="3">
    <location>
        <begin position="439"/>
        <end position="452"/>
    </location>
</feature>
<feature type="transmembrane region" description="Helical" evidence="4">
    <location>
        <begin position="16"/>
        <end position="37"/>
    </location>
</feature>